<organism evidence="6 7">
    <name type="scientific">Leucocoprinus birnbaumii</name>
    <dbReference type="NCBI Taxonomy" id="56174"/>
    <lineage>
        <taxon>Eukaryota</taxon>
        <taxon>Fungi</taxon>
        <taxon>Dikarya</taxon>
        <taxon>Basidiomycota</taxon>
        <taxon>Agaricomycotina</taxon>
        <taxon>Agaricomycetes</taxon>
        <taxon>Agaricomycetidae</taxon>
        <taxon>Agaricales</taxon>
        <taxon>Agaricineae</taxon>
        <taxon>Agaricaceae</taxon>
        <taxon>Leucocoprinus</taxon>
    </lineage>
</organism>
<keyword evidence="2" id="KW-0597">Phosphoprotein</keyword>
<dbReference type="Gene3D" id="3.30.559.10">
    <property type="entry name" value="Chloramphenicol acetyltransferase-like domain"/>
    <property type="match status" value="3"/>
</dbReference>
<dbReference type="InterPro" id="IPR009081">
    <property type="entry name" value="PP-bd_ACP"/>
</dbReference>
<reference evidence="6" key="1">
    <citation type="submission" date="2022-07" db="EMBL/GenBank/DDBJ databases">
        <title>Genome Sequence of Leucocoprinus birnbaumii.</title>
        <authorList>
            <person name="Buettner E."/>
        </authorList>
    </citation>
    <scope>NUCLEOTIDE SEQUENCE</scope>
    <source>
        <strain evidence="6">VT141</strain>
    </source>
</reference>
<dbReference type="GO" id="GO:0044550">
    <property type="term" value="P:secondary metabolite biosynthetic process"/>
    <property type="evidence" value="ECO:0007669"/>
    <property type="project" value="TreeGrafter"/>
</dbReference>
<dbReference type="PANTHER" id="PTHR45527">
    <property type="entry name" value="NONRIBOSOMAL PEPTIDE SYNTHETASE"/>
    <property type="match status" value="1"/>
</dbReference>
<dbReference type="Proteomes" id="UP001213000">
    <property type="component" value="Unassembled WGS sequence"/>
</dbReference>
<feature type="domain" description="Carrier" evidence="5">
    <location>
        <begin position="881"/>
        <end position="958"/>
    </location>
</feature>
<dbReference type="InterPro" id="IPR006162">
    <property type="entry name" value="Ppantetheine_attach_site"/>
</dbReference>
<keyword evidence="4" id="KW-0511">Multifunctional enzyme</keyword>
<dbReference type="SUPFAM" id="SSF47336">
    <property type="entry name" value="ACP-like"/>
    <property type="match status" value="2"/>
</dbReference>
<evidence type="ECO:0000313" key="7">
    <source>
        <dbReference type="Proteomes" id="UP001213000"/>
    </source>
</evidence>
<evidence type="ECO:0000256" key="4">
    <source>
        <dbReference type="ARBA" id="ARBA00023268"/>
    </source>
</evidence>
<evidence type="ECO:0000256" key="2">
    <source>
        <dbReference type="ARBA" id="ARBA00022553"/>
    </source>
</evidence>
<keyword evidence="1" id="KW-0596">Phosphopantetheine</keyword>
<accession>A0AAD5VPF7</accession>
<dbReference type="GO" id="GO:0005737">
    <property type="term" value="C:cytoplasm"/>
    <property type="evidence" value="ECO:0007669"/>
    <property type="project" value="TreeGrafter"/>
</dbReference>
<keyword evidence="3" id="KW-0436">Ligase</keyword>
<evidence type="ECO:0000313" key="6">
    <source>
        <dbReference type="EMBL" id="KAJ3563111.1"/>
    </source>
</evidence>
<feature type="domain" description="Carrier" evidence="5">
    <location>
        <begin position="327"/>
        <end position="400"/>
    </location>
</feature>
<dbReference type="Pfam" id="PF00668">
    <property type="entry name" value="Condensation"/>
    <property type="match status" value="3"/>
</dbReference>
<proteinExistence type="predicted"/>
<dbReference type="GO" id="GO:0031177">
    <property type="term" value="F:phosphopantetheine binding"/>
    <property type="evidence" value="ECO:0007669"/>
    <property type="project" value="InterPro"/>
</dbReference>
<dbReference type="InterPro" id="IPR023213">
    <property type="entry name" value="CAT-like_dom_sf"/>
</dbReference>
<dbReference type="SMART" id="SM00823">
    <property type="entry name" value="PKS_PP"/>
    <property type="match status" value="2"/>
</dbReference>
<protein>
    <recommendedName>
        <fullName evidence="5">Carrier domain-containing protein</fullName>
    </recommendedName>
</protein>
<dbReference type="PROSITE" id="PS00012">
    <property type="entry name" value="PHOSPHOPANTETHEINE"/>
    <property type="match status" value="2"/>
</dbReference>
<keyword evidence="7" id="KW-1185">Reference proteome</keyword>
<dbReference type="GO" id="GO:0043041">
    <property type="term" value="P:amino acid activation for nonribosomal peptide biosynthetic process"/>
    <property type="evidence" value="ECO:0007669"/>
    <property type="project" value="TreeGrafter"/>
</dbReference>
<dbReference type="InterPro" id="IPR001242">
    <property type="entry name" value="Condensation_dom"/>
</dbReference>
<evidence type="ECO:0000256" key="1">
    <source>
        <dbReference type="ARBA" id="ARBA00022450"/>
    </source>
</evidence>
<dbReference type="GO" id="GO:0016874">
    <property type="term" value="F:ligase activity"/>
    <property type="evidence" value="ECO:0007669"/>
    <property type="project" value="UniProtKB-KW"/>
</dbReference>
<dbReference type="PANTHER" id="PTHR45527:SF1">
    <property type="entry name" value="FATTY ACID SYNTHASE"/>
    <property type="match status" value="1"/>
</dbReference>
<comment type="caution">
    <text evidence="6">The sequence shown here is derived from an EMBL/GenBank/DDBJ whole genome shotgun (WGS) entry which is preliminary data.</text>
</comment>
<dbReference type="InterPro" id="IPR036736">
    <property type="entry name" value="ACP-like_sf"/>
</dbReference>
<evidence type="ECO:0000259" key="5">
    <source>
        <dbReference type="PROSITE" id="PS50075"/>
    </source>
</evidence>
<dbReference type="Pfam" id="PF00550">
    <property type="entry name" value="PP-binding"/>
    <property type="match status" value="2"/>
</dbReference>
<dbReference type="EMBL" id="JANIEX010000794">
    <property type="protein sequence ID" value="KAJ3563111.1"/>
    <property type="molecule type" value="Genomic_DNA"/>
</dbReference>
<sequence length="1405" mass="156534">MPPFALTVYHTSFGRVLVLSIHHAIYDGISLPLILEGIERTYTGISLVSSPNTPEVSNYLTSLNQSDARSFWLDHFNNYEWPALVDVGNIQSSTSGSCKIPLRARPSELKNLISKQRVTLQSLFTAAFATLLSSALYSKSDVAFGVIRSGRLLPLDRVSDSLCPLITVLPLRLHVDAPNLLQTVQNWISGTVEHEHVPLGKVQNWVRPGKPLFDTLFSVSLKDDKPSEIWNVIESNPPRADYLLSTEIVVSTSQDTILIQCAWLADILDSATMVDLFEKFESILLMIASGNRSVPVRGLIRAETSGSSTEPAVSHADGHALSPSLDLRLVEKLRSIIAEFLGVDKIILGNSTSFISLGLDSIKSVGLARALQRQGFKASPNHILRFSTLELLATALTSANASLTQDDQIDPLYHDFLQRLQGSVNAQALALGTGDKIAIYPTTALQAGMLSRTIGSEGKLYVHAFPLFLSPIVDIARLRSSWFAVVERLSVLRTSFHFDNDLGIWFQAVHSLNTLDWTQVTSDSLKDSERKLTDFVQETVFRREADFRKPPLRVRLVQSVSPDAHRHCLVFILHHALYDGVSIGKLLDILEKVYHGAYLAKPVQFSELVPRFFYQEHKGTSFWLQKLLDYRHFPLPCIQKPTSFHTLTAVKEIRVEPVKLSAILSRAQVTVQCVAQAAWSKLISSITGACEVMFGHIVSGRSLAGASDVIGPVLNTIPCRVQLRGRTNIDLLRKIHEDNVDALPWQQASLRAIQRQLGLESLWDNIFSFQSVDRISEQHELWEFRQMDNAEIHTQYALSVEFNQTRDGFLVRCAARPDFSQSSSLDEMLKQLQEIMENILDSWDALALEDSMAIVTVGTPDTTSLHVTEDNVYGTRTVSVESEDNKVHVILRDLVSSLARLPAEIIDKNTPLVSLGIDSITAIQISNKARHAGIGISTTQIIGCRNFGDLVKRAQSRPVKATKSATPESLPQLSPREINGIISRFGTSSPLERILPTSPGQKFFIAGWQGMQARKYQHVFMFLLPPDVDKARLKVAWILLLQRHPLLRSTFANEPRSSEPRIIVFKNEVAPSTWSEEVSADDIFYQATAARVRNLAENPPSSRLPQARAILRHSEKKSTLLLHLHHFQYDAWSLSLLCRDLDVFYESQSVASVNDLTKYLSRTALTPEKRVIQDQYWNRVIPRRFKPTLFPKLNPASSSRNSRSICVVKTAIEGVALCEERASDLQISLHAILVACWARLQGKYTGMDDICFGIWQNGRTGSMEVIDRLAVPCVNILPMFVQGACATVTTTATRVQEILTEQVGIIEHTEFWRSSPRGQTGGLLEPVNLPYESPATANFDFSSTMDHLPITDLIKDELSVDVIIIPDRDAICVAIDASTALLDDEQAARIVDEYSKLVKQTLSLV</sequence>
<dbReference type="InterPro" id="IPR020806">
    <property type="entry name" value="PKS_PP-bd"/>
</dbReference>
<dbReference type="Gene3D" id="3.30.559.30">
    <property type="entry name" value="Nonribosomal peptide synthetase, condensation domain"/>
    <property type="match status" value="3"/>
</dbReference>
<name>A0AAD5VPF7_9AGAR</name>
<dbReference type="PROSITE" id="PS50075">
    <property type="entry name" value="CARRIER"/>
    <property type="match status" value="2"/>
</dbReference>
<dbReference type="Gene3D" id="1.10.1200.10">
    <property type="entry name" value="ACP-like"/>
    <property type="match status" value="2"/>
</dbReference>
<evidence type="ECO:0000256" key="3">
    <source>
        <dbReference type="ARBA" id="ARBA00022598"/>
    </source>
</evidence>
<gene>
    <name evidence="6" type="ORF">NP233_g9148</name>
</gene>
<dbReference type="SUPFAM" id="SSF52777">
    <property type="entry name" value="CoA-dependent acyltransferases"/>
    <property type="match status" value="6"/>
</dbReference>